<evidence type="ECO:0000313" key="2">
    <source>
        <dbReference type="Proteomes" id="UP000708298"/>
    </source>
</evidence>
<keyword evidence="2" id="KW-1185">Reference proteome</keyword>
<reference evidence="1" key="1">
    <citation type="journal article" date="2021" name="Microorganisms">
        <title>Acidisoma silvae sp. nov. and Acidisomacellulosilytica sp. nov., Two Acidophilic Bacteria Isolated from Decaying Wood, Hydrolyzing Cellulose and Producing Poly-3-hydroxybutyrate.</title>
        <authorList>
            <person name="Mieszkin S."/>
            <person name="Pouder E."/>
            <person name="Uroz S."/>
            <person name="Simon-Colin C."/>
            <person name="Alain K."/>
        </authorList>
    </citation>
    <scope>NUCLEOTIDE SEQUENCE</scope>
    <source>
        <strain evidence="1">HW T2.11</strain>
    </source>
</reference>
<proteinExistence type="predicted"/>
<gene>
    <name evidence="1" type="ORF">ASILVAE211_24065</name>
</gene>
<comment type="caution">
    <text evidence="1">The sequence shown here is derived from an EMBL/GenBank/DDBJ whole genome shotgun (WGS) entry which is preliminary data.</text>
</comment>
<dbReference type="RefSeq" id="WP_227323924.1">
    <property type="nucleotide sequence ID" value="NZ_JAESVB010000028.1"/>
</dbReference>
<organism evidence="1 2">
    <name type="scientific">Acidisoma silvae</name>
    <dbReference type="NCBI Taxonomy" id="2802396"/>
    <lineage>
        <taxon>Bacteria</taxon>
        <taxon>Pseudomonadati</taxon>
        <taxon>Pseudomonadota</taxon>
        <taxon>Alphaproteobacteria</taxon>
        <taxon>Acetobacterales</taxon>
        <taxon>Acidocellaceae</taxon>
        <taxon>Acidisoma</taxon>
    </lineage>
</organism>
<evidence type="ECO:0000313" key="1">
    <source>
        <dbReference type="EMBL" id="MCB8878276.1"/>
    </source>
</evidence>
<dbReference type="EMBL" id="JAESVB010000028">
    <property type="protein sequence ID" value="MCB8878276.1"/>
    <property type="molecule type" value="Genomic_DNA"/>
</dbReference>
<dbReference type="AlphaFoldDB" id="A0A963YWI4"/>
<protein>
    <submittedName>
        <fullName evidence="1">Uncharacterized protein</fullName>
    </submittedName>
</protein>
<accession>A0A963YWI4</accession>
<dbReference type="Proteomes" id="UP000708298">
    <property type="component" value="Unassembled WGS sequence"/>
</dbReference>
<reference evidence="1" key="2">
    <citation type="submission" date="2021-01" db="EMBL/GenBank/DDBJ databases">
        <authorList>
            <person name="Mieszkin S."/>
            <person name="Pouder E."/>
            <person name="Alain K."/>
        </authorList>
    </citation>
    <scope>NUCLEOTIDE SEQUENCE</scope>
    <source>
        <strain evidence="1">HW T2.11</strain>
    </source>
</reference>
<sequence length="241" mass="26679">MATASEAEISLAQTTGTPLVTVQHITRILRTAGDDLWLTTGRGIRNAQVKPHHVVNVALAISNGQPADGVEFVRKFRMLRSESTKIVRERERLNALTMLFADEETKAFEATLPLVETAVSAANDGVLNLGEILDSFVDFLANETDDEIAKSRLWSLNLQIEYYPSLRAALTLGLDPGDTETFFFALPTEMEEAPAPRRIFMRPMILDYLGLTFLSLCLKGFEESSTLPKKEGRTASRDSTT</sequence>
<name>A0A963YWI4_9PROT</name>